<dbReference type="AlphaFoldDB" id="A0A5M8FID1"/>
<proteinExistence type="predicted"/>
<sequence length="804" mass="85681">MRYSSLQAPVARDGGRPALASSLGDTMDQRVTESAPLLTATALRGRLEGLLGEIRIAQTFRNTESVNIEAVFTFPVPPEAVLLGVEVRIDERVLTGAVLPARQAEEDYEEAMVSGDGAILLQRAGRGLYTVNVGNLLPGQTAELDYRYALLGAWDGDLWRLTLPTTVAPRYGDPLRGGLAPHQVPPVALQTGHRFTLELVFGGSLRAAEVDSPSHEFSITPADDGLLVSLAQGSAPLDRDLVLRIRADAVARAGAALYAPDPFPGMAAEPAAVPRSGAVALVSLQPQFESQSQRQLQSRSPTPPEPAGRDYVLIADASGSMAGDSIAQTREALADILERLQPADRFNLIVFGNAPEALFPALQPADARHLSQARAAVARLDADRGGTEIGAALRLAHRQRPDQSRHQPLDLLLITDGETWDVEGLITAAKAAGDRVFTVGVGAAVAEGLVRGLAEATGGACVLVHPNERMAEQILRQFERMRAPRATLAIAWPAEPLWQWPAQDEPLFAGDTLHRLAGFTDLPEGSAALTFTLADGRTQTASLALEPWPAAAADDTLPRLAAARRLTDLGEEEATDLAVAYQLVTPHTHFLLRDVRDEATKAGSLPELRQVAHQLAAGWGGMGTLDAASLSIQSPSPQRSARAGCVMYSRLLPDAVDDAMDWSDVPRFLRRSQPRSFADTDNSLAGAPPAASVESGLDLFADWLRDQLSNFDDPHRALPTLEDLAGAGLPEALQARLAAMVDAGAQEEAVVATLLLAVLAERADLPFARETRRRLRFAVKQGLSETDAAAIRSAVAAWCAGDST</sequence>
<accession>A0A5M8FID1</accession>
<dbReference type="InterPro" id="IPR013694">
    <property type="entry name" value="VIT"/>
</dbReference>
<dbReference type="InterPro" id="IPR002035">
    <property type="entry name" value="VWF_A"/>
</dbReference>
<dbReference type="SMART" id="SM00327">
    <property type="entry name" value="VWA"/>
    <property type="match status" value="1"/>
</dbReference>
<feature type="compositionally biased region" description="Low complexity" evidence="1">
    <location>
        <begin position="289"/>
        <end position="300"/>
    </location>
</feature>
<gene>
    <name evidence="4" type="ORF">F2Q65_12980</name>
</gene>
<feature type="region of interest" description="Disordered" evidence="1">
    <location>
        <begin position="289"/>
        <end position="308"/>
    </location>
</feature>
<evidence type="ECO:0000313" key="5">
    <source>
        <dbReference type="Proteomes" id="UP000322981"/>
    </source>
</evidence>
<feature type="domain" description="VIT" evidence="3">
    <location>
        <begin position="22"/>
        <end position="150"/>
    </location>
</feature>
<comment type="caution">
    <text evidence="4">The sequence shown here is derived from an EMBL/GenBank/DDBJ whole genome shotgun (WGS) entry which is preliminary data.</text>
</comment>
<dbReference type="Pfam" id="PF08487">
    <property type="entry name" value="VIT"/>
    <property type="match status" value="1"/>
</dbReference>
<organism evidence="4 5">
    <name type="scientific">Thiohalocapsa marina</name>
    <dbReference type="NCBI Taxonomy" id="424902"/>
    <lineage>
        <taxon>Bacteria</taxon>
        <taxon>Pseudomonadati</taxon>
        <taxon>Pseudomonadota</taxon>
        <taxon>Gammaproteobacteria</taxon>
        <taxon>Chromatiales</taxon>
        <taxon>Chromatiaceae</taxon>
        <taxon>Thiohalocapsa</taxon>
    </lineage>
</organism>
<evidence type="ECO:0000259" key="2">
    <source>
        <dbReference type="PROSITE" id="PS50234"/>
    </source>
</evidence>
<dbReference type="SUPFAM" id="SSF53300">
    <property type="entry name" value="vWA-like"/>
    <property type="match status" value="1"/>
</dbReference>
<evidence type="ECO:0000259" key="3">
    <source>
        <dbReference type="PROSITE" id="PS51468"/>
    </source>
</evidence>
<feature type="region of interest" description="Disordered" evidence="1">
    <location>
        <begin position="1"/>
        <end position="25"/>
    </location>
</feature>
<dbReference type="SMART" id="SM00609">
    <property type="entry name" value="VIT"/>
    <property type="match status" value="1"/>
</dbReference>
<evidence type="ECO:0000256" key="1">
    <source>
        <dbReference type="SAM" id="MobiDB-lite"/>
    </source>
</evidence>
<dbReference type="Gene3D" id="3.40.50.410">
    <property type="entry name" value="von Willebrand factor, type A domain"/>
    <property type="match status" value="1"/>
</dbReference>
<dbReference type="PROSITE" id="PS50234">
    <property type="entry name" value="VWFA"/>
    <property type="match status" value="1"/>
</dbReference>
<protein>
    <submittedName>
        <fullName evidence="4">VWA domain-containing protein</fullName>
    </submittedName>
</protein>
<dbReference type="Proteomes" id="UP000322981">
    <property type="component" value="Unassembled WGS sequence"/>
</dbReference>
<name>A0A5M8FID1_9GAMM</name>
<dbReference type="PANTHER" id="PTHR45737:SF6">
    <property type="entry name" value="VON WILLEBRAND FACTOR A DOMAIN-CONTAINING PROTEIN 5A"/>
    <property type="match status" value="1"/>
</dbReference>
<dbReference type="EMBL" id="VWXX01000022">
    <property type="protein sequence ID" value="KAA6184224.1"/>
    <property type="molecule type" value="Genomic_DNA"/>
</dbReference>
<keyword evidence="5" id="KW-1185">Reference proteome</keyword>
<dbReference type="PROSITE" id="PS51468">
    <property type="entry name" value="VIT"/>
    <property type="match status" value="1"/>
</dbReference>
<dbReference type="Pfam" id="PF13768">
    <property type="entry name" value="VWA_3"/>
    <property type="match status" value="1"/>
</dbReference>
<reference evidence="4 5" key="1">
    <citation type="submission" date="2019-09" db="EMBL/GenBank/DDBJ databases">
        <title>Whole-genome sequence of the purple sulfur bacterium Thiohalocapsa marina DSM 19078.</title>
        <authorList>
            <person name="Kyndt J.A."/>
            <person name="Meyer T.E."/>
        </authorList>
    </citation>
    <scope>NUCLEOTIDE SEQUENCE [LARGE SCALE GENOMIC DNA]</scope>
    <source>
        <strain evidence="4 5">DSM 19078</strain>
    </source>
</reference>
<dbReference type="PANTHER" id="PTHR45737">
    <property type="entry name" value="VON WILLEBRAND FACTOR A DOMAIN-CONTAINING PROTEIN 5A"/>
    <property type="match status" value="1"/>
</dbReference>
<evidence type="ECO:0000313" key="4">
    <source>
        <dbReference type="EMBL" id="KAA6184224.1"/>
    </source>
</evidence>
<feature type="domain" description="VWFA" evidence="2">
    <location>
        <begin position="310"/>
        <end position="478"/>
    </location>
</feature>
<dbReference type="OrthoDB" id="9784383at2"/>
<dbReference type="InterPro" id="IPR036465">
    <property type="entry name" value="vWFA_dom_sf"/>
</dbReference>